<dbReference type="SUPFAM" id="SSF55729">
    <property type="entry name" value="Acyl-CoA N-acyltransferases (Nat)"/>
    <property type="match status" value="1"/>
</dbReference>
<dbReference type="Proteomes" id="UP000779574">
    <property type="component" value="Unassembled WGS sequence"/>
</dbReference>
<proteinExistence type="predicted"/>
<reference evidence="2" key="1">
    <citation type="journal article" date="2021" name="J Fungi (Basel)">
        <title>Virulence traits and population genomics of the black yeast Aureobasidium melanogenum.</title>
        <authorList>
            <person name="Cernosa A."/>
            <person name="Sun X."/>
            <person name="Gostincar C."/>
            <person name="Fang C."/>
            <person name="Gunde-Cimerman N."/>
            <person name="Song Z."/>
        </authorList>
    </citation>
    <scope>NUCLEOTIDE SEQUENCE</scope>
    <source>
        <strain evidence="2">EXF-9911</strain>
    </source>
</reference>
<dbReference type="PROSITE" id="PS51186">
    <property type="entry name" value="GNAT"/>
    <property type="match status" value="1"/>
</dbReference>
<dbReference type="InterPro" id="IPR016181">
    <property type="entry name" value="Acyl_CoA_acyltransferase"/>
</dbReference>
<dbReference type="CDD" id="cd04301">
    <property type="entry name" value="NAT_SF"/>
    <property type="match status" value="1"/>
</dbReference>
<sequence length="215" mass="24291">MQYQLSEASLDDADALVRCCQFPAMREDPLRKIMFPQAGSEAYEEEEEIEWIITGLRDSLANKSCYIRKVTGEAGCVGYAIWTLESGNGPTTQKAISKERKASQNPKALDTEAWFQVSKHLRKERQRVLHGQQIILRLNEISVAPEYQRKGAGTMLLRWGCAMADENNLDCFVMASPDAIRFYETSGFEAVGEAHTDYGVFTTMTVYGQKIWTNN</sequence>
<organism evidence="2 3">
    <name type="scientific">Aureobasidium melanogenum</name>
    <name type="common">Aureobasidium pullulans var. melanogenum</name>
    <dbReference type="NCBI Taxonomy" id="46634"/>
    <lineage>
        <taxon>Eukaryota</taxon>
        <taxon>Fungi</taxon>
        <taxon>Dikarya</taxon>
        <taxon>Ascomycota</taxon>
        <taxon>Pezizomycotina</taxon>
        <taxon>Dothideomycetes</taxon>
        <taxon>Dothideomycetidae</taxon>
        <taxon>Dothideales</taxon>
        <taxon>Saccotheciaceae</taxon>
        <taxon>Aureobasidium</taxon>
    </lineage>
</organism>
<protein>
    <recommendedName>
        <fullName evidence="1">N-acetyltransferase domain-containing protein</fullName>
    </recommendedName>
</protein>
<dbReference type="PANTHER" id="PTHR42791:SF1">
    <property type="entry name" value="N-ACETYLTRANSFERASE DOMAIN-CONTAINING PROTEIN"/>
    <property type="match status" value="1"/>
</dbReference>
<accession>A0A9P8E8J4</accession>
<dbReference type="OrthoDB" id="2832510at2759"/>
<evidence type="ECO:0000313" key="3">
    <source>
        <dbReference type="Proteomes" id="UP000779574"/>
    </source>
</evidence>
<evidence type="ECO:0000259" key="1">
    <source>
        <dbReference type="PROSITE" id="PS51186"/>
    </source>
</evidence>
<dbReference type="InterPro" id="IPR052523">
    <property type="entry name" value="Trichothecene_AcTrans"/>
</dbReference>
<dbReference type="AlphaFoldDB" id="A0A9P8E8J4"/>
<comment type="caution">
    <text evidence="2">The sequence shown here is derived from an EMBL/GenBank/DDBJ whole genome shotgun (WGS) entry which is preliminary data.</text>
</comment>
<dbReference type="InterPro" id="IPR000182">
    <property type="entry name" value="GNAT_dom"/>
</dbReference>
<gene>
    <name evidence="2" type="ORF">KCU76_g12885</name>
</gene>
<dbReference type="EMBL" id="JAHFXF010000688">
    <property type="protein sequence ID" value="KAG9683759.1"/>
    <property type="molecule type" value="Genomic_DNA"/>
</dbReference>
<feature type="non-terminal residue" evidence="2">
    <location>
        <position position="215"/>
    </location>
</feature>
<reference evidence="2" key="2">
    <citation type="submission" date="2021-08" db="EMBL/GenBank/DDBJ databases">
        <authorList>
            <person name="Gostincar C."/>
            <person name="Sun X."/>
            <person name="Song Z."/>
            <person name="Gunde-Cimerman N."/>
        </authorList>
    </citation>
    <scope>NUCLEOTIDE SEQUENCE</scope>
    <source>
        <strain evidence="2">EXF-9911</strain>
    </source>
</reference>
<dbReference type="Pfam" id="PF13508">
    <property type="entry name" value="Acetyltransf_7"/>
    <property type="match status" value="1"/>
</dbReference>
<name>A0A9P8E8J4_AURME</name>
<dbReference type="GO" id="GO:0016747">
    <property type="term" value="F:acyltransferase activity, transferring groups other than amino-acyl groups"/>
    <property type="evidence" value="ECO:0007669"/>
    <property type="project" value="InterPro"/>
</dbReference>
<feature type="domain" description="N-acetyltransferase" evidence="1">
    <location>
        <begin position="79"/>
        <end position="209"/>
    </location>
</feature>
<dbReference type="Gene3D" id="3.40.630.30">
    <property type="match status" value="1"/>
</dbReference>
<evidence type="ECO:0000313" key="2">
    <source>
        <dbReference type="EMBL" id="KAG9683759.1"/>
    </source>
</evidence>
<dbReference type="PANTHER" id="PTHR42791">
    <property type="entry name" value="GNAT FAMILY ACETYLTRANSFERASE"/>
    <property type="match status" value="1"/>
</dbReference>